<comment type="similarity">
    <text evidence="1">Belongs to the protein kinase superfamily. CMGC Ser/Thr protein kinase family. MAP kinase subfamily.</text>
</comment>
<feature type="compositionally biased region" description="Basic and acidic residues" evidence="13">
    <location>
        <begin position="275"/>
        <end position="286"/>
    </location>
</feature>
<feature type="domain" description="Protein kinase" evidence="14">
    <location>
        <begin position="13"/>
        <end position="338"/>
    </location>
</feature>
<feature type="region of interest" description="Disordered" evidence="13">
    <location>
        <begin position="271"/>
        <end position="292"/>
    </location>
</feature>
<feature type="binding site" evidence="10">
    <location>
        <position position="42"/>
    </location>
    <ligand>
        <name>ATP</name>
        <dbReference type="ChEBI" id="CHEBI:30616"/>
    </ligand>
</feature>
<evidence type="ECO:0000256" key="12">
    <source>
        <dbReference type="RuleBase" id="RU361165"/>
    </source>
</evidence>
<dbReference type="InterPro" id="IPR000719">
    <property type="entry name" value="Prot_kinase_dom"/>
</dbReference>
<keyword evidence="7 10" id="KW-0067">ATP-binding</keyword>
<dbReference type="InterPro" id="IPR003527">
    <property type="entry name" value="MAP_kinase_CS"/>
</dbReference>
<sequence length="395" mass="44594">MTEEIDSHVLKKYEVQQKLGKGAYGIVWKSVERKTGRVVALKKIFDAFQNATDAQRTFREIMFLQEISSHGNIIRLLNVLRADNDRDIYLVFEHMETDLHAAIRANILLDVHKRYIMYQLLKALKYLHTAQLLHRDIKPSNLLLSSDCYVKLADFGLARSVAQLEEQVSSGEKGKGRGDLLQGSSCILTDYVATRWYRAPEILLGSTRYTHGVDIWSAGCILAELLGGRPLFPGTSTMDQLHRVLGLIGVPSAEDVEAIESSFASTMLESLARSGRREGDPRKDGRVAPATAAASSSLEDLFRGKGAPQEALDLLRRCLEFNPDKRITAEEALRHPYVAQFHNEADEPVSAKVVRIPIDDNTKYTISEYRDRLYSEIIKRKKELRRLAKQKQQIG</sequence>
<evidence type="ECO:0000256" key="9">
    <source>
        <dbReference type="ARBA" id="ARBA00048312"/>
    </source>
</evidence>
<comment type="activity regulation">
    <text evidence="12">Activated by threonine and tyrosine phosphorylation.</text>
</comment>
<dbReference type="EC" id="2.7.11.24" evidence="2 12"/>
<dbReference type="InterPro" id="IPR017441">
    <property type="entry name" value="Protein_kinase_ATP_BS"/>
</dbReference>
<dbReference type="PROSITE" id="PS50011">
    <property type="entry name" value="PROTEIN_KINASE_DOM"/>
    <property type="match status" value="1"/>
</dbReference>
<protein>
    <recommendedName>
        <fullName evidence="2 12">Mitogen-activated protein kinase</fullName>
        <ecNumber evidence="2 12">2.7.11.24</ecNumber>
    </recommendedName>
</protein>
<dbReference type="PROSITE" id="PS00107">
    <property type="entry name" value="PROTEIN_KINASE_ATP"/>
    <property type="match status" value="1"/>
</dbReference>
<keyword evidence="4 12" id="KW-0808">Transferase</keyword>
<evidence type="ECO:0000256" key="7">
    <source>
        <dbReference type="ARBA" id="ARBA00022840"/>
    </source>
</evidence>
<dbReference type="PANTHER" id="PTHR24055">
    <property type="entry name" value="MITOGEN-ACTIVATED PROTEIN KINASE"/>
    <property type="match status" value="1"/>
</dbReference>
<dbReference type="SUPFAM" id="SSF56112">
    <property type="entry name" value="Protein kinase-like (PK-like)"/>
    <property type="match status" value="1"/>
</dbReference>
<comment type="catalytic activity">
    <reaction evidence="8 12">
        <text>L-threonyl-[protein] + ATP = O-phospho-L-threonyl-[protein] + ADP + H(+)</text>
        <dbReference type="Rhea" id="RHEA:46608"/>
        <dbReference type="Rhea" id="RHEA-COMP:11060"/>
        <dbReference type="Rhea" id="RHEA-COMP:11605"/>
        <dbReference type="ChEBI" id="CHEBI:15378"/>
        <dbReference type="ChEBI" id="CHEBI:30013"/>
        <dbReference type="ChEBI" id="CHEBI:30616"/>
        <dbReference type="ChEBI" id="CHEBI:61977"/>
        <dbReference type="ChEBI" id="CHEBI:456216"/>
        <dbReference type="EC" id="2.7.11.24"/>
    </reaction>
</comment>
<evidence type="ECO:0000313" key="16">
    <source>
        <dbReference type="Proteomes" id="UP000316726"/>
    </source>
</evidence>
<accession>A0A5B8MKW5</accession>
<dbReference type="FunFam" id="3.30.200.20:FF:000166">
    <property type="entry name" value="Mitogen-activated protein kinase"/>
    <property type="match status" value="1"/>
</dbReference>
<keyword evidence="16" id="KW-1185">Reference proteome</keyword>
<evidence type="ECO:0000256" key="8">
    <source>
        <dbReference type="ARBA" id="ARBA00047592"/>
    </source>
</evidence>
<keyword evidence="5 10" id="KW-0547">Nucleotide-binding</keyword>
<keyword evidence="12" id="KW-0460">Magnesium</keyword>
<organism evidence="15 16">
    <name type="scientific">Chloropicon primus</name>
    <dbReference type="NCBI Taxonomy" id="1764295"/>
    <lineage>
        <taxon>Eukaryota</taxon>
        <taxon>Viridiplantae</taxon>
        <taxon>Chlorophyta</taxon>
        <taxon>Chloropicophyceae</taxon>
        <taxon>Chloropicales</taxon>
        <taxon>Chloropicaceae</taxon>
        <taxon>Chloropicon</taxon>
    </lineage>
</organism>
<reference evidence="15 16" key="1">
    <citation type="submission" date="2018-07" db="EMBL/GenBank/DDBJ databases">
        <title>The complete nuclear genome of the prasinophyte Chloropicon primus (CCMP1205).</title>
        <authorList>
            <person name="Pombert J.-F."/>
            <person name="Otis C."/>
            <person name="Turmel M."/>
            <person name="Lemieux C."/>
        </authorList>
    </citation>
    <scope>NUCLEOTIDE SEQUENCE [LARGE SCALE GENOMIC DNA]</scope>
    <source>
        <strain evidence="15 16">CCMP1205</strain>
    </source>
</reference>
<dbReference type="PROSITE" id="PS01351">
    <property type="entry name" value="MAPK"/>
    <property type="match status" value="1"/>
</dbReference>
<dbReference type="InterPro" id="IPR008271">
    <property type="entry name" value="Ser/Thr_kinase_AS"/>
</dbReference>
<evidence type="ECO:0000256" key="4">
    <source>
        <dbReference type="ARBA" id="ARBA00022679"/>
    </source>
</evidence>
<evidence type="ECO:0000259" key="14">
    <source>
        <dbReference type="PROSITE" id="PS50011"/>
    </source>
</evidence>
<evidence type="ECO:0000256" key="2">
    <source>
        <dbReference type="ARBA" id="ARBA00012411"/>
    </source>
</evidence>
<evidence type="ECO:0000256" key="6">
    <source>
        <dbReference type="ARBA" id="ARBA00022777"/>
    </source>
</evidence>
<dbReference type="Proteomes" id="UP000316726">
    <property type="component" value="Chromosome 5"/>
</dbReference>
<evidence type="ECO:0000256" key="5">
    <source>
        <dbReference type="ARBA" id="ARBA00022741"/>
    </source>
</evidence>
<keyword evidence="6 12" id="KW-0418">Kinase</keyword>
<dbReference type="Gene3D" id="1.10.510.10">
    <property type="entry name" value="Transferase(Phosphotransferase) domain 1"/>
    <property type="match status" value="1"/>
</dbReference>
<comment type="cofactor">
    <cofactor evidence="12">
        <name>Mg(2+)</name>
        <dbReference type="ChEBI" id="CHEBI:18420"/>
    </cofactor>
</comment>
<dbReference type="OrthoDB" id="192887at2759"/>
<proteinExistence type="inferred from homology"/>
<evidence type="ECO:0000256" key="13">
    <source>
        <dbReference type="SAM" id="MobiDB-lite"/>
    </source>
</evidence>
<comment type="similarity">
    <text evidence="12">Belongs to the protein kinase superfamily. Ser/Thr protein kinase family. MAP kinase subfamily.</text>
</comment>
<dbReference type="Gene3D" id="3.30.200.20">
    <property type="entry name" value="Phosphorylase Kinase, domain 1"/>
    <property type="match status" value="1"/>
</dbReference>
<dbReference type="GO" id="GO:0004707">
    <property type="term" value="F:MAP kinase activity"/>
    <property type="evidence" value="ECO:0007669"/>
    <property type="project" value="UniProtKB-EC"/>
</dbReference>
<evidence type="ECO:0000256" key="3">
    <source>
        <dbReference type="ARBA" id="ARBA00022527"/>
    </source>
</evidence>
<comment type="catalytic activity">
    <reaction evidence="9">
        <text>L-seryl-[protein] + ATP = O-phospho-L-seryl-[protein] + ADP + H(+)</text>
        <dbReference type="Rhea" id="RHEA:17989"/>
        <dbReference type="Rhea" id="RHEA-COMP:9863"/>
        <dbReference type="Rhea" id="RHEA-COMP:11604"/>
        <dbReference type="ChEBI" id="CHEBI:15378"/>
        <dbReference type="ChEBI" id="CHEBI:29999"/>
        <dbReference type="ChEBI" id="CHEBI:30616"/>
        <dbReference type="ChEBI" id="CHEBI:83421"/>
        <dbReference type="ChEBI" id="CHEBI:456216"/>
        <dbReference type="EC" id="2.7.11.24"/>
    </reaction>
</comment>
<gene>
    <name evidence="15" type="ORF">A3770_05p37860</name>
</gene>
<dbReference type="InterPro" id="IPR011009">
    <property type="entry name" value="Kinase-like_dom_sf"/>
</dbReference>
<evidence type="ECO:0000313" key="15">
    <source>
        <dbReference type="EMBL" id="QDZ21268.1"/>
    </source>
</evidence>
<dbReference type="InterPro" id="IPR050117">
    <property type="entry name" value="MAPK"/>
</dbReference>
<evidence type="ECO:0000256" key="11">
    <source>
        <dbReference type="RuleBase" id="RU000304"/>
    </source>
</evidence>
<evidence type="ECO:0000256" key="10">
    <source>
        <dbReference type="PROSITE-ProRule" id="PRU10141"/>
    </source>
</evidence>
<dbReference type="GO" id="GO:0005524">
    <property type="term" value="F:ATP binding"/>
    <property type="evidence" value="ECO:0007669"/>
    <property type="project" value="UniProtKB-UniRule"/>
</dbReference>
<dbReference type="PROSITE" id="PS00108">
    <property type="entry name" value="PROTEIN_KINASE_ST"/>
    <property type="match status" value="1"/>
</dbReference>
<dbReference type="AlphaFoldDB" id="A0A5B8MKW5"/>
<dbReference type="FunFam" id="1.10.510.10:FF:000238">
    <property type="entry name" value="Mitogen-activated protein kinase"/>
    <property type="match status" value="1"/>
</dbReference>
<keyword evidence="3 11" id="KW-0723">Serine/threonine-protein kinase</keyword>
<dbReference type="SMART" id="SM00220">
    <property type="entry name" value="S_TKc"/>
    <property type="match status" value="1"/>
</dbReference>
<dbReference type="STRING" id="1764295.A0A5B8MKW5"/>
<evidence type="ECO:0000256" key="1">
    <source>
        <dbReference type="ARBA" id="ARBA00008832"/>
    </source>
</evidence>
<dbReference type="CDD" id="cd07852">
    <property type="entry name" value="STKc_MAPK15-like"/>
    <property type="match status" value="1"/>
</dbReference>
<dbReference type="Pfam" id="PF00069">
    <property type="entry name" value="Pkinase"/>
    <property type="match status" value="1"/>
</dbReference>
<name>A0A5B8MKW5_9CHLO</name>
<dbReference type="EMBL" id="CP031038">
    <property type="protein sequence ID" value="QDZ21268.1"/>
    <property type="molecule type" value="Genomic_DNA"/>
</dbReference>
<dbReference type="GO" id="GO:0106310">
    <property type="term" value="F:protein serine kinase activity"/>
    <property type="evidence" value="ECO:0007669"/>
    <property type="project" value="RHEA"/>
</dbReference>